<dbReference type="EMBL" id="CM056814">
    <property type="protein sequence ID" value="KAJ8626686.1"/>
    <property type="molecule type" value="Genomic_DNA"/>
</dbReference>
<name>A0ACC2KZX1_PERAE</name>
<dbReference type="Proteomes" id="UP001234297">
    <property type="component" value="Chromosome 6"/>
</dbReference>
<comment type="caution">
    <text evidence="1">The sequence shown here is derived from an EMBL/GenBank/DDBJ whole genome shotgun (WGS) entry which is preliminary data.</text>
</comment>
<reference evidence="1 2" key="1">
    <citation type="journal article" date="2022" name="Hortic Res">
        <title>A haplotype resolved chromosomal level avocado genome allows analysis of novel avocado genes.</title>
        <authorList>
            <person name="Nath O."/>
            <person name="Fletcher S.J."/>
            <person name="Hayward A."/>
            <person name="Shaw L.M."/>
            <person name="Masouleh A.K."/>
            <person name="Furtado A."/>
            <person name="Henry R.J."/>
            <person name="Mitter N."/>
        </authorList>
    </citation>
    <scope>NUCLEOTIDE SEQUENCE [LARGE SCALE GENOMIC DNA]</scope>
    <source>
        <strain evidence="2">cv. Hass</strain>
    </source>
</reference>
<evidence type="ECO:0000313" key="1">
    <source>
        <dbReference type="EMBL" id="KAJ8626686.1"/>
    </source>
</evidence>
<organism evidence="1 2">
    <name type="scientific">Persea americana</name>
    <name type="common">Avocado</name>
    <dbReference type="NCBI Taxonomy" id="3435"/>
    <lineage>
        <taxon>Eukaryota</taxon>
        <taxon>Viridiplantae</taxon>
        <taxon>Streptophyta</taxon>
        <taxon>Embryophyta</taxon>
        <taxon>Tracheophyta</taxon>
        <taxon>Spermatophyta</taxon>
        <taxon>Magnoliopsida</taxon>
        <taxon>Magnoliidae</taxon>
        <taxon>Laurales</taxon>
        <taxon>Lauraceae</taxon>
        <taxon>Persea</taxon>
    </lineage>
</organism>
<gene>
    <name evidence="1" type="ORF">MRB53_019993</name>
</gene>
<accession>A0ACC2KZX1</accession>
<proteinExistence type="predicted"/>
<keyword evidence="2" id="KW-1185">Reference proteome</keyword>
<protein>
    <submittedName>
        <fullName evidence="1">Uncharacterized protein</fullName>
    </submittedName>
</protein>
<evidence type="ECO:0000313" key="2">
    <source>
        <dbReference type="Proteomes" id="UP001234297"/>
    </source>
</evidence>
<sequence length="115" mass="12168">MIGAGVPASPVLEEEEGVGGSLIDGGSLLMEEGKSPVPVAADYLTQKVPAYLSAQVLGSMLASGTLRLLFNLKHEHYFGTTSTGSNMQSLVLEFIISFYLMFVISGVVTKDRVVS</sequence>